<gene>
    <name evidence="3" type="ORF">VA596_37215</name>
</gene>
<comment type="caution">
    <text evidence="3">The sequence shown here is derived from an EMBL/GenBank/DDBJ whole genome shotgun (WGS) entry which is preliminary data.</text>
</comment>
<keyword evidence="4" id="KW-1185">Reference proteome</keyword>
<accession>A0ABU5RG18</accession>
<organism evidence="3 4">
    <name type="scientific">Amycolatopsis heterodermiae</name>
    <dbReference type="NCBI Taxonomy" id="3110235"/>
    <lineage>
        <taxon>Bacteria</taxon>
        <taxon>Bacillati</taxon>
        <taxon>Actinomycetota</taxon>
        <taxon>Actinomycetes</taxon>
        <taxon>Pseudonocardiales</taxon>
        <taxon>Pseudonocardiaceae</taxon>
        <taxon>Amycolatopsis</taxon>
    </lineage>
</organism>
<proteinExistence type="predicted"/>
<name>A0ABU5RG18_9PSEU</name>
<evidence type="ECO:0000256" key="1">
    <source>
        <dbReference type="SAM" id="MobiDB-lite"/>
    </source>
</evidence>
<dbReference type="InterPro" id="IPR025351">
    <property type="entry name" value="Pvc16_N"/>
</dbReference>
<dbReference type="Pfam" id="PF14065">
    <property type="entry name" value="Pvc16_N"/>
    <property type="match status" value="1"/>
</dbReference>
<evidence type="ECO:0000259" key="2">
    <source>
        <dbReference type="Pfam" id="PF14065"/>
    </source>
</evidence>
<dbReference type="RefSeq" id="WP_323333571.1">
    <property type="nucleotide sequence ID" value="NZ_JAYFSI010000011.1"/>
</dbReference>
<reference evidence="3 4" key="1">
    <citation type="submission" date="2023-12" db="EMBL/GenBank/DDBJ databases">
        <title>Amycolatopsis sp. V23-08.</title>
        <authorList>
            <person name="Somphong A."/>
        </authorList>
    </citation>
    <scope>NUCLEOTIDE SEQUENCE [LARGE SCALE GENOMIC DNA]</scope>
    <source>
        <strain evidence="3 4">V23-08</strain>
    </source>
</reference>
<evidence type="ECO:0000313" key="3">
    <source>
        <dbReference type="EMBL" id="MEA5365221.1"/>
    </source>
</evidence>
<feature type="region of interest" description="Disordered" evidence="1">
    <location>
        <begin position="182"/>
        <end position="209"/>
    </location>
</feature>
<protein>
    <submittedName>
        <fullName evidence="3">Pvc16 family protein</fullName>
    </submittedName>
</protein>
<evidence type="ECO:0000313" key="4">
    <source>
        <dbReference type="Proteomes" id="UP001304298"/>
    </source>
</evidence>
<dbReference type="Proteomes" id="UP001304298">
    <property type="component" value="Unassembled WGS sequence"/>
</dbReference>
<feature type="domain" description="Pvc16 N-terminal" evidence="2">
    <location>
        <begin position="4"/>
        <end position="175"/>
    </location>
</feature>
<dbReference type="EMBL" id="JAYFSI010000011">
    <property type="protein sequence ID" value="MEA5365221.1"/>
    <property type="molecule type" value="Genomic_DNA"/>
</dbReference>
<sequence length="209" mass="22336">MLHDVDSALRTWLFAELPAEVEIAFEAPGAVTTRRGRPVLGLFLYEIGEELDGQAGTGIRLRGPDGRVTGTVLPVRRYRLTYLVTAWAATVAAEHELLGAVLAAHAGRPALEPDLLAGRLGVPAEPLPVRLGRHRAGGAEHDLWHALGVPLRTALDLTVTAPVVPARLEDPAPPVRAVALGVADEPRAAGPRWTRTSRPAPEPDTGERR</sequence>